<evidence type="ECO:0000256" key="3">
    <source>
        <dbReference type="ARBA" id="ARBA00023125"/>
    </source>
</evidence>
<dbReference type="InterPro" id="IPR036388">
    <property type="entry name" value="WH-like_DNA-bd_sf"/>
</dbReference>
<keyword evidence="9" id="KW-1185">Reference proteome</keyword>
<dbReference type="InterPro" id="IPR011006">
    <property type="entry name" value="CheY-like_superfamily"/>
</dbReference>
<dbReference type="Gene3D" id="3.40.50.2300">
    <property type="match status" value="1"/>
</dbReference>
<accession>A0A1W2GL13</accession>
<organism evidence="8 9">
    <name type="scientific">Reichenbachiella faecimaris</name>
    <dbReference type="NCBI Taxonomy" id="692418"/>
    <lineage>
        <taxon>Bacteria</taxon>
        <taxon>Pseudomonadati</taxon>
        <taxon>Bacteroidota</taxon>
        <taxon>Cytophagia</taxon>
        <taxon>Cytophagales</taxon>
        <taxon>Reichenbachiellaceae</taxon>
        <taxon>Reichenbachiella</taxon>
    </lineage>
</organism>
<dbReference type="Pfam" id="PF00072">
    <property type="entry name" value="Response_reg"/>
    <property type="match status" value="1"/>
</dbReference>
<evidence type="ECO:0000259" key="7">
    <source>
        <dbReference type="PROSITE" id="PS50110"/>
    </source>
</evidence>
<protein>
    <submittedName>
        <fullName evidence="8">DNA-binding response regulator, NarL/FixJ family, contains REC and HTH domains</fullName>
    </submittedName>
</protein>
<proteinExistence type="predicted"/>
<gene>
    <name evidence="8" type="ORF">SAMN04488029_3352</name>
</gene>
<dbReference type="PANTHER" id="PTHR43214">
    <property type="entry name" value="TWO-COMPONENT RESPONSE REGULATOR"/>
    <property type="match status" value="1"/>
</dbReference>
<feature type="modified residue" description="4-aspartylphosphate" evidence="5">
    <location>
        <position position="57"/>
    </location>
</feature>
<evidence type="ECO:0000313" key="9">
    <source>
        <dbReference type="Proteomes" id="UP000192472"/>
    </source>
</evidence>
<dbReference type="SUPFAM" id="SSF46894">
    <property type="entry name" value="C-terminal effector domain of the bipartite response regulators"/>
    <property type="match status" value="1"/>
</dbReference>
<dbReference type="PANTHER" id="PTHR43214:SF41">
    <property type="entry name" value="NITRATE_NITRITE RESPONSE REGULATOR PROTEIN NARP"/>
    <property type="match status" value="1"/>
</dbReference>
<keyword evidence="1 5" id="KW-0597">Phosphoprotein</keyword>
<keyword evidence="2" id="KW-0805">Transcription regulation</keyword>
<dbReference type="InterPro" id="IPR016032">
    <property type="entry name" value="Sig_transdc_resp-reg_C-effctor"/>
</dbReference>
<feature type="domain" description="HTH luxR-type" evidence="6">
    <location>
        <begin position="142"/>
        <end position="207"/>
    </location>
</feature>
<dbReference type="RefSeq" id="WP_084373965.1">
    <property type="nucleotide sequence ID" value="NZ_FWYF01000003.1"/>
</dbReference>
<evidence type="ECO:0000256" key="1">
    <source>
        <dbReference type="ARBA" id="ARBA00022553"/>
    </source>
</evidence>
<dbReference type="GO" id="GO:0006355">
    <property type="term" value="P:regulation of DNA-templated transcription"/>
    <property type="evidence" value="ECO:0007669"/>
    <property type="project" value="InterPro"/>
</dbReference>
<dbReference type="AlphaFoldDB" id="A0A1W2GL13"/>
<dbReference type="GO" id="GO:0000160">
    <property type="term" value="P:phosphorelay signal transduction system"/>
    <property type="evidence" value="ECO:0007669"/>
    <property type="project" value="InterPro"/>
</dbReference>
<dbReference type="SUPFAM" id="SSF52172">
    <property type="entry name" value="CheY-like"/>
    <property type="match status" value="1"/>
</dbReference>
<dbReference type="CDD" id="cd06170">
    <property type="entry name" value="LuxR_C_like"/>
    <property type="match status" value="1"/>
</dbReference>
<feature type="domain" description="Response regulatory" evidence="7">
    <location>
        <begin position="6"/>
        <end position="122"/>
    </location>
</feature>
<dbReference type="GO" id="GO:0003677">
    <property type="term" value="F:DNA binding"/>
    <property type="evidence" value="ECO:0007669"/>
    <property type="project" value="UniProtKB-KW"/>
</dbReference>
<sequence length="209" mass="23360">MIKRTNIIIIDDHQILIDGVVELLKNHAAFHVVGTASGFQRALELVENHQVDVAICDLNMPDIKGSELIPKLKAIRSALKVVVLSMHEEKHVIKEVLKAGADGYVLKRSTHNELIDAITAVMANQAFVSEAITQMLVDEIKHPTVIDHLSEREIEIIKLIVQEKTNRQIGDELCISEKTVETHKRNIFRKTNCSSAVGLTKFALSYNLV</sequence>
<evidence type="ECO:0000259" key="6">
    <source>
        <dbReference type="PROSITE" id="PS50043"/>
    </source>
</evidence>
<dbReference type="SMART" id="SM00421">
    <property type="entry name" value="HTH_LUXR"/>
    <property type="match status" value="1"/>
</dbReference>
<evidence type="ECO:0000256" key="5">
    <source>
        <dbReference type="PROSITE-ProRule" id="PRU00169"/>
    </source>
</evidence>
<dbReference type="EMBL" id="FWYF01000003">
    <property type="protein sequence ID" value="SMD37327.1"/>
    <property type="molecule type" value="Genomic_DNA"/>
</dbReference>
<dbReference type="Proteomes" id="UP000192472">
    <property type="component" value="Unassembled WGS sequence"/>
</dbReference>
<dbReference type="PROSITE" id="PS50043">
    <property type="entry name" value="HTH_LUXR_2"/>
    <property type="match status" value="1"/>
</dbReference>
<dbReference type="PROSITE" id="PS50110">
    <property type="entry name" value="RESPONSE_REGULATORY"/>
    <property type="match status" value="1"/>
</dbReference>
<evidence type="ECO:0000256" key="2">
    <source>
        <dbReference type="ARBA" id="ARBA00023015"/>
    </source>
</evidence>
<keyword evidence="4" id="KW-0804">Transcription</keyword>
<dbReference type="STRING" id="692418.SAMN04488029_3352"/>
<keyword evidence="3 8" id="KW-0238">DNA-binding</keyword>
<dbReference type="OrthoDB" id="9797341at2"/>
<dbReference type="InterPro" id="IPR058245">
    <property type="entry name" value="NreC/VraR/RcsB-like_REC"/>
</dbReference>
<dbReference type="InterPro" id="IPR039420">
    <property type="entry name" value="WalR-like"/>
</dbReference>
<reference evidence="8 9" key="1">
    <citation type="submission" date="2017-04" db="EMBL/GenBank/DDBJ databases">
        <authorList>
            <person name="Afonso C.L."/>
            <person name="Miller P.J."/>
            <person name="Scott M.A."/>
            <person name="Spackman E."/>
            <person name="Goraichik I."/>
            <person name="Dimitrov K.M."/>
            <person name="Suarez D.L."/>
            <person name="Swayne D.E."/>
        </authorList>
    </citation>
    <scope>NUCLEOTIDE SEQUENCE [LARGE SCALE GENOMIC DNA]</scope>
    <source>
        <strain evidence="8 9">DSM 26133</strain>
    </source>
</reference>
<dbReference type="InterPro" id="IPR001789">
    <property type="entry name" value="Sig_transdc_resp-reg_receiver"/>
</dbReference>
<dbReference type="PRINTS" id="PR00038">
    <property type="entry name" value="HTHLUXR"/>
</dbReference>
<evidence type="ECO:0000256" key="4">
    <source>
        <dbReference type="ARBA" id="ARBA00023163"/>
    </source>
</evidence>
<dbReference type="InterPro" id="IPR000792">
    <property type="entry name" value="Tscrpt_reg_LuxR_C"/>
</dbReference>
<dbReference type="Pfam" id="PF00196">
    <property type="entry name" value="GerE"/>
    <property type="match status" value="1"/>
</dbReference>
<dbReference type="SMART" id="SM00448">
    <property type="entry name" value="REC"/>
    <property type="match status" value="1"/>
</dbReference>
<evidence type="ECO:0000313" key="8">
    <source>
        <dbReference type="EMBL" id="SMD37327.1"/>
    </source>
</evidence>
<dbReference type="Gene3D" id="1.10.10.10">
    <property type="entry name" value="Winged helix-like DNA-binding domain superfamily/Winged helix DNA-binding domain"/>
    <property type="match status" value="1"/>
</dbReference>
<dbReference type="CDD" id="cd17535">
    <property type="entry name" value="REC_NarL-like"/>
    <property type="match status" value="1"/>
</dbReference>
<name>A0A1W2GL13_REIFA</name>